<feature type="region of interest" description="Disordered" evidence="4">
    <location>
        <begin position="331"/>
        <end position="364"/>
    </location>
</feature>
<dbReference type="InterPro" id="IPR034732">
    <property type="entry name" value="EPHD"/>
</dbReference>
<feature type="compositionally biased region" description="Polar residues" evidence="4">
    <location>
        <begin position="453"/>
        <end position="471"/>
    </location>
</feature>
<dbReference type="RefSeq" id="XP_018329532.1">
    <property type="nucleotide sequence ID" value="XM_018474030.2"/>
</dbReference>
<keyword evidence="6" id="KW-1185">Reference proteome</keyword>
<dbReference type="GO" id="GO:0008270">
    <property type="term" value="F:zinc ion binding"/>
    <property type="evidence" value="ECO:0007669"/>
    <property type="project" value="UniProtKB-KW"/>
</dbReference>
<dbReference type="InterPro" id="IPR013083">
    <property type="entry name" value="Znf_RING/FYVE/PHD"/>
</dbReference>
<dbReference type="GeneID" id="108739912"/>
<dbReference type="GO" id="GO:0005634">
    <property type="term" value="C:nucleus"/>
    <property type="evidence" value="ECO:0007669"/>
    <property type="project" value="TreeGrafter"/>
</dbReference>
<dbReference type="Pfam" id="PF13771">
    <property type="entry name" value="zf-HC5HC2H"/>
    <property type="match status" value="1"/>
</dbReference>
<evidence type="ECO:0000256" key="4">
    <source>
        <dbReference type="SAM" id="MobiDB-lite"/>
    </source>
</evidence>
<evidence type="ECO:0000313" key="9">
    <source>
        <dbReference type="RefSeq" id="XP_018329532.1"/>
    </source>
</evidence>
<dbReference type="Gene3D" id="3.30.40.10">
    <property type="entry name" value="Zinc/RING finger domain, C3HC4 (zinc finger)"/>
    <property type="match status" value="2"/>
</dbReference>
<evidence type="ECO:0000313" key="7">
    <source>
        <dbReference type="RefSeq" id="XP_018329530.1"/>
    </source>
</evidence>
<reference evidence="7 8" key="1">
    <citation type="submission" date="2025-04" db="UniProtKB">
        <authorList>
            <consortium name="RefSeq"/>
        </authorList>
    </citation>
    <scope>IDENTIFICATION</scope>
    <source>
        <tissue evidence="7 8">Entire body</tissue>
    </source>
</reference>
<organism evidence="6 8">
    <name type="scientific">Agrilus planipennis</name>
    <name type="common">Emerald ash borer</name>
    <name type="synonym">Agrilus marcopoli</name>
    <dbReference type="NCBI Taxonomy" id="224129"/>
    <lineage>
        <taxon>Eukaryota</taxon>
        <taxon>Metazoa</taxon>
        <taxon>Ecdysozoa</taxon>
        <taxon>Arthropoda</taxon>
        <taxon>Hexapoda</taxon>
        <taxon>Insecta</taxon>
        <taxon>Pterygota</taxon>
        <taxon>Neoptera</taxon>
        <taxon>Endopterygota</taxon>
        <taxon>Coleoptera</taxon>
        <taxon>Polyphaga</taxon>
        <taxon>Elateriformia</taxon>
        <taxon>Buprestoidea</taxon>
        <taxon>Buprestidae</taxon>
        <taxon>Agrilinae</taxon>
        <taxon>Agrilus</taxon>
    </lineage>
</organism>
<proteinExistence type="predicted"/>
<feature type="region of interest" description="Disordered" evidence="4">
    <location>
        <begin position="433"/>
        <end position="492"/>
    </location>
</feature>
<dbReference type="OrthoDB" id="512616at2759"/>
<dbReference type="AlphaFoldDB" id="A0A1W4X067"/>
<dbReference type="SUPFAM" id="SSF57903">
    <property type="entry name" value="FYVE/PHD zinc finger"/>
    <property type="match status" value="1"/>
</dbReference>
<dbReference type="PANTHER" id="PTHR12420">
    <property type="entry name" value="PHD FINGER PROTEIN"/>
    <property type="match status" value="1"/>
</dbReference>
<feature type="domain" description="PHD-type" evidence="5">
    <location>
        <begin position="10"/>
        <end position="125"/>
    </location>
</feature>
<gene>
    <name evidence="7 8 9 10" type="primary">LOC108739912</name>
</gene>
<accession>A0A1W4X067</accession>
<evidence type="ECO:0000256" key="1">
    <source>
        <dbReference type="ARBA" id="ARBA00022723"/>
    </source>
</evidence>
<dbReference type="RefSeq" id="XP_018329530.1">
    <property type="nucleotide sequence ID" value="XM_018474028.1"/>
</dbReference>
<evidence type="ECO:0000313" key="8">
    <source>
        <dbReference type="RefSeq" id="XP_018329531.1"/>
    </source>
</evidence>
<dbReference type="InterPro" id="IPR011011">
    <property type="entry name" value="Znf_FYVE_PHD"/>
</dbReference>
<feature type="compositionally biased region" description="Polar residues" evidence="4">
    <location>
        <begin position="338"/>
        <end position="348"/>
    </location>
</feature>
<evidence type="ECO:0000256" key="3">
    <source>
        <dbReference type="ARBA" id="ARBA00022833"/>
    </source>
</evidence>
<evidence type="ECO:0000256" key="2">
    <source>
        <dbReference type="ARBA" id="ARBA00022771"/>
    </source>
</evidence>
<name>A0A1W4X067_AGRPL</name>
<dbReference type="Pfam" id="PF26054">
    <property type="entry name" value="PHD_G2E3"/>
    <property type="match status" value="1"/>
</dbReference>
<dbReference type="InterPro" id="IPR051188">
    <property type="entry name" value="PHD-type_Zinc_Finger"/>
</dbReference>
<dbReference type="PROSITE" id="PS51805">
    <property type="entry name" value="EPHD"/>
    <property type="match status" value="1"/>
</dbReference>
<keyword evidence="3" id="KW-0862">Zinc</keyword>
<dbReference type="Proteomes" id="UP000192223">
    <property type="component" value="Unplaced"/>
</dbReference>
<evidence type="ECO:0000313" key="10">
    <source>
        <dbReference type="RefSeq" id="XP_018329533.1"/>
    </source>
</evidence>
<evidence type="ECO:0000313" key="6">
    <source>
        <dbReference type="Proteomes" id="UP000192223"/>
    </source>
</evidence>
<sequence>MSVFTAAASTGVCVFCKRDDDDIAKYGGIKCTKNIKAHYFCLLLSTNIKQSGRDNSGILGFLHTDIREELERTENINCCYCKKPNATVYCSGIRCRKVFHLPCGMENHSSHSFLYNFKSFCHYHRHVQKIANPLKRSLTELSCLICCEQFKRDDFNDIFWPSCCQPQGLLHRICVQRYTMSAGYYTKCPTCNNAGKFISCCKEFGVFVPEQDASWEREPDAYAELYDTIVYDCSFEICICPQGRKFNNPHTRWRIINCCSCGAFGAHFACVNTSTFTCKDCKAVCKKFGYSETPRSDSESHSSDEGSQLFENSSYEEFVIGLRRANPVNDLNRLPLPQNVSSDLPTTSQDKDEDDGEPNECGNRLNKNSFGEFLENRGACANINVDNPGACSRTSSAESVVVDFNGLAIERVLASTDSKETVKLTAEKCTSTNCDEKGEDTSLNEASAWASVEENNNASRTTNEESANNGSSRKREVDNADPPSKKIHKSNC</sequence>
<dbReference type="RefSeq" id="XP_018329531.1">
    <property type="nucleotide sequence ID" value="XM_018474029.1"/>
</dbReference>
<dbReference type="RefSeq" id="XP_018329533.1">
    <property type="nucleotide sequence ID" value="XM_018474031.1"/>
</dbReference>
<keyword evidence="2" id="KW-0863">Zinc-finger</keyword>
<evidence type="ECO:0000259" key="5">
    <source>
        <dbReference type="PROSITE" id="PS51805"/>
    </source>
</evidence>
<keyword evidence="1" id="KW-0479">Metal-binding</keyword>
<protein>
    <submittedName>
        <fullName evidence="7 8">PHD finger protein 7-like isoform X1</fullName>
    </submittedName>
</protein>
<dbReference type="InterPro" id="IPR059102">
    <property type="entry name" value="PHD_PHF7/G2E3-like"/>
</dbReference>
<dbReference type="STRING" id="224129.A0A1W4X067"/>
<dbReference type="KEGG" id="apln:108739912"/>
<dbReference type="PANTHER" id="PTHR12420:SF42">
    <property type="entry name" value="G2_M PHASE-SPECIFIC E3 UBIQUITIN-PROTEIN LIGASE"/>
    <property type="match status" value="1"/>
</dbReference>